<dbReference type="InParanoid" id="A0A409VAM6"/>
<dbReference type="Proteomes" id="UP000284842">
    <property type="component" value="Unassembled WGS sequence"/>
</dbReference>
<dbReference type="AlphaFoldDB" id="A0A409VAM6"/>
<dbReference type="OrthoDB" id="2845803at2759"/>
<evidence type="ECO:0000313" key="1">
    <source>
        <dbReference type="EMBL" id="PPQ63951.1"/>
    </source>
</evidence>
<proteinExistence type="predicted"/>
<name>A0A409VAM6_9AGAR</name>
<protein>
    <submittedName>
        <fullName evidence="1">Uncharacterized protein</fullName>
    </submittedName>
</protein>
<accession>A0A409VAM6</accession>
<comment type="caution">
    <text evidence="1">The sequence shown here is derived from an EMBL/GenBank/DDBJ whole genome shotgun (WGS) entry which is preliminary data.</text>
</comment>
<gene>
    <name evidence="1" type="ORF">CVT24_009125</name>
</gene>
<reference evidence="1 2" key="1">
    <citation type="journal article" date="2018" name="Evol. Lett.">
        <title>Horizontal gene cluster transfer increased hallucinogenic mushroom diversity.</title>
        <authorList>
            <person name="Reynolds H.T."/>
            <person name="Vijayakumar V."/>
            <person name="Gluck-Thaler E."/>
            <person name="Korotkin H.B."/>
            <person name="Matheny P.B."/>
            <person name="Slot J.C."/>
        </authorList>
    </citation>
    <scope>NUCLEOTIDE SEQUENCE [LARGE SCALE GENOMIC DNA]</scope>
    <source>
        <strain evidence="1 2">2629</strain>
    </source>
</reference>
<keyword evidence="2" id="KW-1185">Reference proteome</keyword>
<dbReference type="EMBL" id="NHTK01006103">
    <property type="protein sequence ID" value="PPQ63951.1"/>
    <property type="molecule type" value="Genomic_DNA"/>
</dbReference>
<sequence>MSIETERHFSIASALSNGSATKHAPIQVAKEAPSLTSLTEWSRVHIKSVFAAPTHEDAMRGVQETFAAKVYDSINGVERTNEQLQMMVAGVRKYAAGPLEVQWLNTVEMPTENGYKSGGFGAYYIIRGLEKVDPRDNKLKPYIRHKSVTVRIESQPHLSDDPNVDTRRIVTLGLVATDLPAEDFQY</sequence>
<organism evidence="1 2">
    <name type="scientific">Panaeolus cyanescens</name>
    <dbReference type="NCBI Taxonomy" id="181874"/>
    <lineage>
        <taxon>Eukaryota</taxon>
        <taxon>Fungi</taxon>
        <taxon>Dikarya</taxon>
        <taxon>Basidiomycota</taxon>
        <taxon>Agaricomycotina</taxon>
        <taxon>Agaricomycetes</taxon>
        <taxon>Agaricomycetidae</taxon>
        <taxon>Agaricales</taxon>
        <taxon>Agaricineae</taxon>
        <taxon>Galeropsidaceae</taxon>
        <taxon>Panaeolus</taxon>
    </lineage>
</organism>
<evidence type="ECO:0000313" key="2">
    <source>
        <dbReference type="Proteomes" id="UP000284842"/>
    </source>
</evidence>